<gene>
    <name evidence="1" type="ORF">LSALG_LOCUS31832</name>
</gene>
<organism evidence="1 2">
    <name type="scientific">Lactuca saligna</name>
    <name type="common">Willowleaf lettuce</name>
    <dbReference type="NCBI Taxonomy" id="75948"/>
    <lineage>
        <taxon>Eukaryota</taxon>
        <taxon>Viridiplantae</taxon>
        <taxon>Streptophyta</taxon>
        <taxon>Embryophyta</taxon>
        <taxon>Tracheophyta</taxon>
        <taxon>Spermatophyta</taxon>
        <taxon>Magnoliopsida</taxon>
        <taxon>eudicotyledons</taxon>
        <taxon>Gunneridae</taxon>
        <taxon>Pentapetalae</taxon>
        <taxon>asterids</taxon>
        <taxon>campanulids</taxon>
        <taxon>Asterales</taxon>
        <taxon>Asteraceae</taxon>
        <taxon>Cichorioideae</taxon>
        <taxon>Cichorieae</taxon>
        <taxon>Lactucinae</taxon>
        <taxon>Lactuca</taxon>
    </lineage>
</organism>
<sequence length="129" mass="14615">MLSSNEEVIRILDEDTHRYEGIEGLPKQPDADKDLYKTFPKQPAIAPQIKSPTASEMFDYDDLISSFEGKNLSTNNIFVTNWNLTDDSRLSNKDVVAEFSHHAFPKGNVSEMEAFSDDQTVEFMEFSSA</sequence>
<dbReference type="EMBL" id="OX465083">
    <property type="protein sequence ID" value="CAI9292785.1"/>
    <property type="molecule type" value="Genomic_DNA"/>
</dbReference>
<proteinExistence type="predicted"/>
<evidence type="ECO:0000313" key="2">
    <source>
        <dbReference type="Proteomes" id="UP001177003"/>
    </source>
</evidence>
<accession>A0AA35ZHN6</accession>
<evidence type="ECO:0000313" key="1">
    <source>
        <dbReference type="EMBL" id="CAI9292785.1"/>
    </source>
</evidence>
<dbReference type="AlphaFoldDB" id="A0AA35ZHN6"/>
<protein>
    <submittedName>
        <fullName evidence="1">Uncharacterized protein</fullName>
    </submittedName>
</protein>
<name>A0AA35ZHN6_LACSI</name>
<reference evidence="1" key="1">
    <citation type="submission" date="2023-04" db="EMBL/GenBank/DDBJ databases">
        <authorList>
            <person name="Vijverberg K."/>
            <person name="Xiong W."/>
            <person name="Schranz E."/>
        </authorList>
    </citation>
    <scope>NUCLEOTIDE SEQUENCE</scope>
</reference>
<keyword evidence="2" id="KW-1185">Reference proteome</keyword>
<dbReference type="Proteomes" id="UP001177003">
    <property type="component" value="Chromosome 7"/>
</dbReference>